<sequence>MVYFTTFVAVCGSHEFGTCAGYSSPTQDAIVEELGLSTAEYSVFGSILTFGVMIGAITGGPIADFVGRKWTMRIASALCVAGWLAIYFAEGALALDIGRLATGYGMGVFSYVVPIFIAEITPKNLRGALTAVKQAKILYEHSWLELQAWSYWQKALACSKFCPLASLIPCAVLLFGLFFIPESPRWLAKTGREKEFEAALQKLRGKDADISEEAAEIQVKGFKYIETLQPLPKASILDLFQRRYLSSVIIGVGLMVIQQFGGINGICFYTSNIFEEAVLYSSRLKSKFLQVIVTAIGAALVDRAGRKPLLLILGTGLVLGCIVTALSFFLKVHDLAADAVPILAVTGILLYIAAFSAGMGAVPWVVMSEIFPINIKGVAGGFATLVNWFGAWAVSYTFNYLMSWSSYGTFLLYAVINATGMVFVITVVLETKGRSLEQIQVAINRE</sequence>
<dbReference type="Proteomes" id="UP000030711">
    <property type="component" value="Chromosome 8"/>
</dbReference>
<name>A0ACC3JN83_EUCGR</name>
<reference evidence="1 2" key="1">
    <citation type="journal article" date="2014" name="Nature">
        <title>The genome of Eucalyptus grandis.</title>
        <authorList>
            <person name="Myburg A.A."/>
            <person name="Grattapaglia D."/>
            <person name="Tuskan G.A."/>
            <person name="Hellsten U."/>
            <person name="Hayes R.D."/>
            <person name="Grimwood J."/>
            <person name="Jenkins J."/>
            <person name="Lindquist E."/>
            <person name="Tice H."/>
            <person name="Bauer D."/>
            <person name="Goodstein D.M."/>
            <person name="Dubchak I."/>
            <person name="Poliakov A."/>
            <person name="Mizrachi E."/>
            <person name="Kullan A.R."/>
            <person name="Hussey S.G."/>
            <person name="Pinard D."/>
            <person name="van der Merwe K."/>
            <person name="Singh P."/>
            <person name="van Jaarsveld I."/>
            <person name="Silva-Junior O.B."/>
            <person name="Togawa R.C."/>
            <person name="Pappas M.R."/>
            <person name="Faria D.A."/>
            <person name="Sansaloni C.P."/>
            <person name="Petroli C.D."/>
            <person name="Yang X."/>
            <person name="Ranjan P."/>
            <person name="Tschaplinski T.J."/>
            <person name="Ye C.Y."/>
            <person name="Li T."/>
            <person name="Sterck L."/>
            <person name="Vanneste K."/>
            <person name="Murat F."/>
            <person name="Soler M."/>
            <person name="Clemente H.S."/>
            <person name="Saidi N."/>
            <person name="Cassan-Wang H."/>
            <person name="Dunand C."/>
            <person name="Hefer C.A."/>
            <person name="Bornberg-Bauer E."/>
            <person name="Kersting A.R."/>
            <person name="Vining K."/>
            <person name="Amarasinghe V."/>
            <person name="Ranik M."/>
            <person name="Naithani S."/>
            <person name="Elser J."/>
            <person name="Boyd A.E."/>
            <person name="Liston A."/>
            <person name="Spatafora J.W."/>
            <person name="Dharmwardhana P."/>
            <person name="Raja R."/>
            <person name="Sullivan C."/>
            <person name="Romanel E."/>
            <person name="Alves-Ferreira M."/>
            <person name="Kulheim C."/>
            <person name="Foley W."/>
            <person name="Carocha V."/>
            <person name="Paiva J."/>
            <person name="Kudrna D."/>
            <person name="Brommonschenkel S.H."/>
            <person name="Pasquali G."/>
            <person name="Byrne M."/>
            <person name="Rigault P."/>
            <person name="Tibbits J."/>
            <person name="Spokevicius A."/>
            <person name="Jones R.C."/>
            <person name="Steane D.A."/>
            <person name="Vaillancourt R.E."/>
            <person name="Potts B.M."/>
            <person name="Joubert F."/>
            <person name="Barry K."/>
            <person name="Pappas G.J."/>
            <person name="Strauss S.H."/>
            <person name="Jaiswal P."/>
            <person name="Grima-Pettenati J."/>
            <person name="Salse J."/>
            <person name="Van de Peer Y."/>
            <person name="Rokhsar D.S."/>
            <person name="Schmutz J."/>
        </authorList>
    </citation>
    <scope>NUCLEOTIDE SEQUENCE [LARGE SCALE GENOMIC DNA]</scope>
    <source>
        <strain evidence="2">cv. BRASUZ1</strain>
        <tissue evidence="1">Leaf extractions</tissue>
    </source>
</reference>
<comment type="caution">
    <text evidence="1">The sequence shown here is derived from an EMBL/GenBank/DDBJ whole genome shotgun (WGS) entry which is preliminary data.</text>
</comment>
<protein>
    <submittedName>
        <fullName evidence="1">Uncharacterized protein</fullName>
    </submittedName>
</protein>
<evidence type="ECO:0000313" key="2">
    <source>
        <dbReference type="Proteomes" id="UP000030711"/>
    </source>
</evidence>
<keyword evidence="2" id="KW-1185">Reference proteome</keyword>
<proteinExistence type="predicted"/>
<evidence type="ECO:0000313" key="1">
    <source>
        <dbReference type="EMBL" id="KAK3415708.1"/>
    </source>
</evidence>
<gene>
    <name evidence="1" type="ORF">EUGRSUZ_H01551</name>
</gene>
<dbReference type="EMBL" id="CM064442">
    <property type="protein sequence ID" value="KAK3415708.1"/>
    <property type="molecule type" value="Genomic_DNA"/>
</dbReference>
<accession>A0ACC3JN83</accession>
<organism evidence="1 2">
    <name type="scientific">Eucalyptus grandis</name>
    <name type="common">Flooded gum</name>
    <dbReference type="NCBI Taxonomy" id="71139"/>
    <lineage>
        <taxon>Eukaryota</taxon>
        <taxon>Viridiplantae</taxon>
        <taxon>Streptophyta</taxon>
        <taxon>Embryophyta</taxon>
        <taxon>Tracheophyta</taxon>
        <taxon>Spermatophyta</taxon>
        <taxon>Magnoliopsida</taxon>
        <taxon>eudicotyledons</taxon>
        <taxon>Gunneridae</taxon>
        <taxon>Pentapetalae</taxon>
        <taxon>rosids</taxon>
        <taxon>malvids</taxon>
        <taxon>Myrtales</taxon>
        <taxon>Myrtaceae</taxon>
        <taxon>Myrtoideae</taxon>
        <taxon>Eucalypteae</taxon>
        <taxon>Eucalyptus</taxon>
    </lineage>
</organism>